<comment type="caution">
    <text evidence="2">The sequence shown here is derived from an EMBL/GenBank/DDBJ whole genome shotgun (WGS) entry which is preliminary data.</text>
</comment>
<dbReference type="AlphaFoldDB" id="A0AAE1QUB3"/>
<evidence type="ECO:0000313" key="2">
    <source>
        <dbReference type="EMBL" id="KAK4339733.1"/>
    </source>
</evidence>
<dbReference type="Proteomes" id="UP001291623">
    <property type="component" value="Unassembled WGS sequence"/>
</dbReference>
<organism evidence="2 3">
    <name type="scientific">Anisodus tanguticus</name>
    <dbReference type="NCBI Taxonomy" id="243964"/>
    <lineage>
        <taxon>Eukaryota</taxon>
        <taxon>Viridiplantae</taxon>
        <taxon>Streptophyta</taxon>
        <taxon>Embryophyta</taxon>
        <taxon>Tracheophyta</taxon>
        <taxon>Spermatophyta</taxon>
        <taxon>Magnoliopsida</taxon>
        <taxon>eudicotyledons</taxon>
        <taxon>Gunneridae</taxon>
        <taxon>Pentapetalae</taxon>
        <taxon>asterids</taxon>
        <taxon>lamiids</taxon>
        <taxon>Solanales</taxon>
        <taxon>Solanaceae</taxon>
        <taxon>Solanoideae</taxon>
        <taxon>Hyoscyameae</taxon>
        <taxon>Anisodus</taxon>
    </lineage>
</organism>
<sequence>MAPPVFGVGSMATNVLHPMIGETTYARISGNSYHLAGSSSLRMRRQQSHADKSLGRSVA</sequence>
<evidence type="ECO:0000256" key="1">
    <source>
        <dbReference type="SAM" id="MobiDB-lite"/>
    </source>
</evidence>
<feature type="compositionally biased region" description="Basic and acidic residues" evidence="1">
    <location>
        <begin position="48"/>
        <end position="59"/>
    </location>
</feature>
<gene>
    <name evidence="2" type="ORF">RND71_041195</name>
</gene>
<evidence type="ECO:0000313" key="3">
    <source>
        <dbReference type="Proteomes" id="UP001291623"/>
    </source>
</evidence>
<feature type="region of interest" description="Disordered" evidence="1">
    <location>
        <begin position="37"/>
        <end position="59"/>
    </location>
</feature>
<proteinExistence type="predicted"/>
<name>A0AAE1QUB3_9SOLA</name>
<dbReference type="EMBL" id="JAVYJV010000023">
    <property type="protein sequence ID" value="KAK4339733.1"/>
    <property type="molecule type" value="Genomic_DNA"/>
</dbReference>
<reference evidence="2" key="1">
    <citation type="submission" date="2023-12" db="EMBL/GenBank/DDBJ databases">
        <title>Genome assembly of Anisodus tanguticus.</title>
        <authorList>
            <person name="Wang Y.-J."/>
        </authorList>
    </citation>
    <scope>NUCLEOTIDE SEQUENCE</scope>
    <source>
        <strain evidence="2">KB-2021</strain>
        <tissue evidence="2">Leaf</tissue>
    </source>
</reference>
<keyword evidence="3" id="KW-1185">Reference proteome</keyword>
<protein>
    <submittedName>
        <fullName evidence="2">Uncharacterized protein</fullName>
    </submittedName>
</protein>
<accession>A0AAE1QUB3</accession>